<reference evidence="1" key="1">
    <citation type="submission" date="2019-11" db="EMBL/GenBank/DDBJ databases">
        <title>Nori genome reveals adaptations in red seaweeds to the harsh intertidal environment.</title>
        <authorList>
            <person name="Wang D."/>
            <person name="Mao Y."/>
        </authorList>
    </citation>
    <scope>NUCLEOTIDE SEQUENCE</scope>
    <source>
        <tissue evidence="1">Gametophyte</tissue>
    </source>
</reference>
<keyword evidence="2" id="KW-1185">Reference proteome</keyword>
<organism evidence="1 2">
    <name type="scientific">Pyropia yezoensis</name>
    <name type="common">Susabi-nori</name>
    <name type="synonym">Porphyra yezoensis</name>
    <dbReference type="NCBI Taxonomy" id="2788"/>
    <lineage>
        <taxon>Eukaryota</taxon>
        <taxon>Rhodophyta</taxon>
        <taxon>Bangiophyceae</taxon>
        <taxon>Bangiales</taxon>
        <taxon>Bangiaceae</taxon>
        <taxon>Pyropia</taxon>
    </lineage>
</organism>
<proteinExistence type="predicted"/>
<sequence length="829" mass="80318">MRATALEVAWHSRQAVYAVDVCHASGRLVTAGADTEVRVWRVGASGEVPLAAAGGSAAAAEANGAPLAAVVSGPCVTAAVANEAAGASAEAAAVSGQTARRPAGVAAAAGTSAGTPEVAHGSAAASAPRSPPLPRSPPVTWLASLVGHNTTVNVARFHPHGGVIATGADGGVVMLWRLDEGEAQPPPPSAGAALEGVATPVGGATAGGAATTSAPATAGGGGGGGDGGHVGDAVPTTAGSTTQASSVVPAATVTPSLVVVPAAVAPATPAASGGGGDGRPLERWTRLHTMRRHLEDVQDVAWSEVGDRLASASVDNSVVVWDAVAGTAVASLTGHVSFVLGVAWHPTGGMLASLSSDRSLRVYGRGGTEGKREAYTLLAATAKAALPPPPPPPPVPVGSTVASVAAVAATAAAATAARVPVATCPWPGLTGEPTPAARECVLGDTAVPVVATPGLSLGGGGTPGCGGTTASAAECPPTGGAAATAGREPKERRLFAGDGVRTFFRRLAWSPDGDWLGSDGAPAVAAGGGHAVHIFAGGDHSRPAAHVTGLASPAVAVRFCPTPFLRCRRRPPPRMAAEAGKAMPAGSASGAPSGGDTVAGRLAPPDPDKSATAPAAAVSVGEAAAPPLGSLATPDVRMVFAIACADALYVCDTGDGADGGRHEWAGTPTLTPTAVAGRVLASIRGLHYAPLTDVAWAADGSRLYAASLDGCVSVVEFGVADLGAALPLDAAASWRRRVVGVPPTGAAAAQAASAAASGAPPKIPAEAAANGAAAAAAAGTTARPAAAGGTPTAVKVVPRRKPKRPSPAPASARCPPAARNPPRARAFFS</sequence>
<accession>A0ACC3BLU6</accession>
<dbReference type="Proteomes" id="UP000798662">
    <property type="component" value="Chromosome 1"/>
</dbReference>
<dbReference type="EMBL" id="CM020618">
    <property type="protein sequence ID" value="KAK1858910.1"/>
    <property type="molecule type" value="Genomic_DNA"/>
</dbReference>
<name>A0ACC3BLU6_PYRYE</name>
<comment type="caution">
    <text evidence="1">The sequence shown here is derived from an EMBL/GenBank/DDBJ whole genome shotgun (WGS) entry which is preliminary data.</text>
</comment>
<evidence type="ECO:0000313" key="1">
    <source>
        <dbReference type="EMBL" id="KAK1858910.1"/>
    </source>
</evidence>
<gene>
    <name evidence="1" type="ORF">I4F81_001509</name>
</gene>
<protein>
    <submittedName>
        <fullName evidence="1">Uncharacterized protein</fullName>
    </submittedName>
</protein>
<evidence type="ECO:0000313" key="2">
    <source>
        <dbReference type="Proteomes" id="UP000798662"/>
    </source>
</evidence>